<keyword evidence="3 12" id="KW-0138">CF(0)</keyword>
<evidence type="ECO:0000256" key="1">
    <source>
        <dbReference type="ARBA" id="ARBA00005513"/>
    </source>
</evidence>
<evidence type="ECO:0000256" key="14">
    <source>
        <dbReference type="SAM" id="Coils"/>
    </source>
</evidence>
<dbReference type="EMBL" id="DVHN01000052">
    <property type="protein sequence ID" value="HIR88240.1"/>
    <property type="molecule type" value="Genomic_DNA"/>
</dbReference>
<sequence length="160" mass="18153">MISINMNLVYNLINVIVLFLVLKHFLFQPVLGIMQKREELIQGQLDHAAQTQKQADALKKQYESSLETAKEDSQKIIDTARINAKAEYDRIVKEADEKANRIVQEAHKATQADKEKTMKDMESQIANLALVAAAKIMSENQEQTSARAYSQFIKNTGESR</sequence>
<keyword evidence="5 12" id="KW-0375">Hydrogen ion transport</keyword>
<dbReference type="InterPro" id="IPR005864">
    <property type="entry name" value="ATP_synth_F0_bsu_bac"/>
</dbReference>
<keyword evidence="9 12" id="KW-0066">ATP synthesis</keyword>
<evidence type="ECO:0000256" key="10">
    <source>
        <dbReference type="ARBA" id="ARBA00025198"/>
    </source>
</evidence>
<comment type="subcellular location">
    <subcellularLocation>
        <location evidence="12">Cell membrane</location>
        <topology evidence="12">Single-pass membrane protein</topology>
    </subcellularLocation>
    <subcellularLocation>
        <location evidence="11">Endomembrane system</location>
        <topology evidence="11">Single-pass membrane protein</topology>
    </subcellularLocation>
</comment>
<name>A0A9D1EDM6_9FIRM</name>
<evidence type="ECO:0000256" key="4">
    <source>
        <dbReference type="ARBA" id="ARBA00022692"/>
    </source>
</evidence>
<protein>
    <recommendedName>
        <fullName evidence="12">ATP synthase subunit b</fullName>
    </recommendedName>
    <alternativeName>
        <fullName evidence="12">ATP synthase F(0) sector subunit b</fullName>
    </alternativeName>
    <alternativeName>
        <fullName evidence="12">ATPase subunit I</fullName>
    </alternativeName>
    <alternativeName>
        <fullName evidence="12">F-type ATPase subunit b</fullName>
        <shortName evidence="12">F-ATPase subunit b</shortName>
    </alternativeName>
</protein>
<organism evidence="15 16">
    <name type="scientific">Candidatus Fimimorpha faecalis</name>
    <dbReference type="NCBI Taxonomy" id="2840824"/>
    <lineage>
        <taxon>Bacteria</taxon>
        <taxon>Bacillati</taxon>
        <taxon>Bacillota</taxon>
        <taxon>Clostridia</taxon>
        <taxon>Eubacteriales</taxon>
        <taxon>Candidatus Fimimorpha</taxon>
    </lineage>
</organism>
<gene>
    <name evidence="12 15" type="primary">atpF</name>
    <name evidence="15" type="ORF">IAC96_04740</name>
</gene>
<keyword evidence="8 12" id="KW-0472">Membrane</keyword>
<proteinExistence type="inferred from homology"/>
<evidence type="ECO:0000256" key="9">
    <source>
        <dbReference type="ARBA" id="ARBA00023310"/>
    </source>
</evidence>
<accession>A0A9D1EDM6</accession>
<comment type="similarity">
    <text evidence="1 12 13">Belongs to the ATPase B chain family.</text>
</comment>
<keyword evidence="7 12" id="KW-0406">Ion transport</keyword>
<keyword evidence="2 12" id="KW-0813">Transport</keyword>
<comment type="function">
    <text evidence="12">Component of the F(0) channel, it forms part of the peripheral stalk, linking F(1) to F(0).</text>
</comment>
<dbReference type="AlphaFoldDB" id="A0A9D1EDM6"/>
<dbReference type="Proteomes" id="UP000824201">
    <property type="component" value="Unassembled WGS sequence"/>
</dbReference>
<comment type="subunit">
    <text evidence="12">F-type ATPases have 2 components, F(1) - the catalytic core - and F(0) - the membrane proton channel. F(1) has five subunits: alpha(3), beta(3), gamma(1), delta(1), epsilon(1). F(0) has three main subunits: a(1), b(2) and c(10-14). The alpha and beta chains form an alternating ring which encloses part of the gamma chain. F(1) is attached to F(0) by a central stalk formed by the gamma and epsilon chains, while a peripheral stalk is formed by the delta and b chains.</text>
</comment>
<evidence type="ECO:0000256" key="7">
    <source>
        <dbReference type="ARBA" id="ARBA00023065"/>
    </source>
</evidence>
<keyword evidence="4 12" id="KW-0812">Transmembrane</keyword>
<evidence type="ECO:0000256" key="13">
    <source>
        <dbReference type="RuleBase" id="RU003848"/>
    </source>
</evidence>
<evidence type="ECO:0000256" key="8">
    <source>
        <dbReference type="ARBA" id="ARBA00023136"/>
    </source>
</evidence>
<dbReference type="PANTHER" id="PTHR33445">
    <property type="entry name" value="ATP SYNTHASE SUBUNIT B', CHLOROPLASTIC"/>
    <property type="match status" value="1"/>
</dbReference>
<dbReference type="GO" id="GO:0012505">
    <property type="term" value="C:endomembrane system"/>
    <property type="evidence" value="ECO:0007669"/>
    <property type="project" value="UniProtKB-SubCell"/>
</dbReference>
<keyword evidence="6 12" id="KW-1133">Transmembrane helix</keyword>
<reference evidence="15" key="1">
    <citation type="submission" date="2020-10" db="EMBL/GenBank/DDBJ databases">
        <authorList>
            <person name="Gilroy R."/>
        </authorList>
    </citation>
    <scope>NUCLEOTIDE SEQUENCE</scope>
    <source>
        <strain evidence="15">ChiW13-3771</strain>
    </source>
</reference>
<feature type="coiled-coil region" evidence="14">
    <location>
        <begin position="48"/>
        <end position="112"/>
    </location>
</feature>
<dbReference type="GO" id="GO:0046933">
    <property type="term" value="F:proton-transporting ATP synthase activity, rotational mechanism"/>
    <property type="evidence" value="ECO:0007669"/>
    <property type="project" value="UniProtKB-UniRule"/>
</dbReference>
<dbReference type="GO" id="GO:0005886">
    <property type="term" value="C:plasma membrane"/>
    <property type="evidence" value="ECO:0007669"/>
    <property type="project" value="UniProtKB-SubCell"/>
</dbReference>
<evidence type="ECO:0000256" key="3">
    <source>
        <dbReference type="ARBA" id="ARBA00022547"/>
    </source>
</evidence>
<dbReference type="Gene3D" id="6.10.250.1580">
    <property type="match status" value="1"/>
</dbReference>
<keyword evidence="12" id="KW-1003">Cell membrane</keyword>
<dbReference type="NCBIfam" id="TIGR01144">
    <property type="entry name" value="ATP_synt_b"/>
    <property type="match status" value="1"/>
</dbReference>
<comment type="function">
    <text evidence="10 12">F(1)F(0) ATP synthase produces ATP from ADP in the presence of a proton or sodium gradient. F-type ATPases consist of two structural domains, F(1) containing the extramembraneous catalytic core and F(0) containing the membrane proton channel, linked together by a central stalk and a peripheral stalk. During catalysis, ATP synthesis in the catalytic domain of F(1) is coupled via a rotary mechanism of the central stalk subunits to proton translocation.</text>
</comment>
<dbReference type="InterPro" id="IPR050059">
    <property type="entry name" value="ATP_synthase_B_chain"/>
</dbReference>
<dbReference type="InterPro" id="IPR002146">
    <property type="entry name" value="ATP_synth_b/b'su_bac/chlpt"/>
</dbReference>
<dbReference type="GO" id="GO:0045259">
    <property type="term" value="C:proton-transporting ATP synthase complex"/>
    <property type="evidence" value="ECO:0007669"/>
    <property type="project" value="UniProtKB-KW"/>
</dbReference>
<evidence type="ECO:0000256" key="2">
    <source>
        <dbReference type="ARBA" id="ARBA00022448"/>
    </source>
</evidence>
<evidence type="ECO:0000256" key="5">
    <source>
        <dbReference type="ARBA" id="ARBA00022781"/>
    </source>
</evidence>
<dbReference type="HAMAP" id="MF_01398">
    <property type="entry name" value="ATP_synth_b_bprime"/>
    <property type="match status" value="1"/>
</dbReference>
<evidence type="ECO:0000313" key="16">
    <source>
        <dbReference type="Proteomes" id="UP000824201"/>
    </source>
</evidence>
<reference evidence="15" key="2">
    <citation type="journal article" date="2021" name="PeerJ">
        <title>Extensive microbial diversity within the chicken gut microbiome revealed by metagenomics and culture.</title>
        <authorList>
            <person name="Gilroy R."/>
            <person name="Ravi A."/>
            <person name="Getino M."/>
            <person name="Pursley I."/>
            <person name="Horton D.L."/>
            <person name="Alikhan N.F."/>
            <person name="Baker D."/>
            <person name="Gharbi K."/>
            <person name="Hall N."/>
            <person name="Watson M."/>
            <person name="Adriaenssens E.M."/>
            <person name="Foster-Nyarko E."/>
            <person name="Jarju S."/>
            <person name="Secka A."/>
            <person name="Antonio M."/>
            <person name="Oren A."/>
            <person name="Chaudhuri R.R."/>
            <person name="La Ragione R."/>
            <person name="Hildebrand F."/>
            <person name="Pallen M.J."/>
        </authorList>
    </citation>
    <scope>NUCLEOTIDE SEQUENCE</scope>
    <source>
        <strain evidence="15">ChiW13-3771</strain>
    </source>
</reference>
<feature type="transmembrane region" description="Helical" evidence="12">
    <location>
        <begin position="12"/>
        <end position="34"/>
    </location>
</feature>
<dbReference type="PANTHER" id="PTHR33445:SF2">
    <property type="entry name" value="ATP SYNTHASE SUBUNIT B', CHLOROPLASTIC"/>
    <property type="match status" value="1"/>
</dbReference>
<keyword evidence="14" id="KW-0175">Coiled coil</keyword>
<comment type="caution">
    <text evidence="15">The sequence shown here is derived from an EMBL/GenBank/DDBJ whole genome shotgun (WGS) entry which is preliminary data.</text>
</comment>
<evidence type="ECO:0000256" key="6">
    <source>
        <dbReference type="ARBA" id="ARBA00022989"/>
    </source>
</evidence>
<dbReference type="GO" id="GO:0046961">
    <property type="term" value="F:proton-transporting ATPase activity, rotational mechanism"/>
    <property type="evidence" value="ECO:0007669"/>
    <property type="project" value="TreeGrafter"/>
</dbReference>
<dbReference type="Pfam" id="PF00430">
    <property type="entry name" value="ATP-synt_B"/>
    <property type="match status" value="1"/>
</dbReference>
<evidence type="ECO:0000313" key="15">
    <source>
        <dbReference type="EMBL" id="HIR88240.1"/>
    </source>
</evidence>
<dbReference type="CDD" id="cd06503">
    <property type="entry name" value="ATP-synt_Fo_b"/>
    <property type="match status" value="1"/>
</dbReference>
<evidence type="ECO:0000256" key="11">
    <source>
        <dbReference type="ARBA" id="ARBA00037847"/>
    </source>
</evidence>
<evidence type="ECO:0000256" key="12">
    <source>
        <dbReference type="HAMAP-Rule" id="MF_01398"/>
    </source>
</evidence>